<dbReference type="InterPro" id="IPR010397">
    <property type="entry name" value="DUF996"/>
</dbReference>
<name>L0A7X9_CALLD</name>
<dbReference type="Proteomes" id="UP000010469">
    <property type="component" value="Chromosome"/>
</dbReference>
<organism evidence="2 3">
    <name type="scientific">Caldisphaera lagunensis (strain DSM 15908 / JCM 11604 / ANMR 0165 / IC-154)</name>
    <dbReference type="NCBI Taxonomy" id="1056495"/>
    <lineage>
        <taxon>Archaea</taxon>
        <taxon>Thermoproteota</taxon>
        <taxon>Thermoprotei</taxon>
        <taxon>Acidilobales</taxon>
        <taxon>Caldisphaeraceae</taxon>
        <taxon>Caldisphaera</taxon>
    </lineage>
</organism>
<dbReference type="RefSeq" id="WP_015231876.1">
    <property type="nucleotide sequence ID" value="NC_019791.1"/>
</dbReference>
<dbReference type="GeneID" id="25396754"/>
<evidence type="ECO:0000313" key="2">
    <source>
        <dbReference type="EMBL" id="AFZ69978.1"/>
    </source>
</evidence>
<accession>L0A7X9</accession>
<dbReference type="KEGG" id="clg:Calag_0196"/>
<keyword evidence="1" id="KW-0812">Transmembrane</keyword>
<keyword evidence="1" id="KW-1133">Transmembrane helix</keyword>
<dbReference type="eggNOG" id="arCOG01644">
    <property type="taxonomic scope" value="Archaea"/>
</dbReference>
<evidence type="ECO:0000313" key="3">
    <source>
        <dbReference type="Proteomes" id="UP000010469"/>
    </source>
</evidence>
<dbReference type="AlphaFoldDB" id="L0A7X9"/>
<sequence length="201" mass="22504">MIKRKLSALDKHMDRLNSLNSSQNTGNQLGKYEIHDAANYGFYGSVLMFLGFIPFIGGFLLFIGFILILIALNDFSKIFNNKYIFENALYAVVAGIIISILVITVAPLGIFSGHITSTIIVVFILIYIASITSGYFYRNVYSSLADNIKNNLGNISNEEFQKASSWYWYGGLTTIILIGVIFILIADIYALLGYRELSKTY</sequence>
<dbReference type="HOGENOM" id="CLU_1590983_0_0_2"/>
<reference evidence="3" key="1">
    <citation type="submission" date="2012-03" db="EMBL/GenBank/DDBJ databases">
        <title>Complete genome of Caldisphaera lagunensis DSM 15908.</title>
        <authorList>
            <person name="Lucas S."/>
            <person name="Copeland A."/>
            <person name="Lapidus A."/>
            <person name="Glavina del Rio T."/>
            <person name="Dalin E."/>
            <person name="Tice H."/>
            <person name="Bruce D."/>
            <person name="Goodwin L."/>
            <person name="Pitluck S."/>
            <person name="Peters L."/>
            <person name="Mikhailova N."/>
            <person name="Teshima H."/>
            <person name="Kyrpides N."/>
            <person name="Mavromatis K."/>
            <person name="Ivanova N."/>
            <person name="Brettin T."/>
            <person name="Detter J.C."/>
            <person name="Han C."/>
            <person name="Larimer F."/>
            <person name="Land M."/>
            <person name="Hauser L."/>
            <person name="Markowitz V."/>
            <person name="Cheng J.-F."/>
            <person name="Hugenholtz P."/>
            <person name="Woyke T."/>
            <person name="Wu D."/>
            <person name="Spring S."/>
            <person name="Schroeder M."/>
            <person name="Brambilla E."/>
            <person name="Klenk H.-P."/>
            <person name="Eisen J.A."/>
        </authorList>
    </citation>
    <scope>NUCLEOTIDE SEQUENCE [LARGE SCALE GENOMIC DNA]</scope>
    <source>
        <strain evidence="3">DSM 15908 / JCM 11604 / IC-154</strain>
    </source>
</reference>
<dbReference type="InParanoid" id="L0A7X9"/>
<keyword evidence="1" id="KW-0472">Membrane</keyword>
<feature type="transmembrane region" description="Helical" evidence="1">
    <location>
        <begin position="166"/>
        <end position="192"/>
    </location>
</feature>
<dbReference type="Pfam" id="PF06195">
    <property type="entry name" value="DUF996"/>
    <property type="match status" value="1"/>
</dbReference>
<feature type="transmembrane region" description="Helical" evidence="1">
    <location>
        <begin position="118"/>
        <end position="137"/>
    </location>
</feature>
<proteinExistence type="predicted"/>
<feature type="transmembrane region" description="Helical" evidence="1">
    <location>
        <begin position="88"/>
        <end position="111"/>
    </location>
</feature>
<evidence type="ECO:0000256" key="1">
    <source>
        <dbReference type="SAM" id="Phobius"/>
    </source>
</evidence>
<protein>
    <submittedName>
        <fullName evidence="2">Putative membrane protein</fullName>
    </submittedName>
</protein>
<gene>
    <name evidence="2" type="ordered locus">Calag_0196</name>
</gene>
<feature type="transmembrane region" description="Helical" evidence="1">
    <location>
        <begin position="40"/>
        <end position="68"/>
    </location>
</feature>
<dbReference type="EMBL" id="CP003378">
    <property type="protein sequence ID" value="AFZ69978.1"/>
    <property type="molecule type" value="Genomic_DNA"/>
</dbReference>
<keyword evidence="3" id="KW-1185">Reference proteome</keyword>